<sequence>MKCISCFFDFLNIDIIWKIRIQSQFPLFFAHRNIGIKMKDLVQSMNMLIRSAAGHDLNRLRLKQQKSLLNRILQRHMIFLRLPAMIGRSIIA</sequence>
<name>A0A645DSW4_9ZZZZ</name>
<dbReference type="AlphaFoldDB" id="A0A645DSW4"/>
<evidence type="ECO:0000313" key="1">
    <source>
        <dbReference type="EMBL" id="MPM91542.1"/>
    </source>
</evidence>
<protein>
    <submittedName>
        <fullName evidence="1">Uncharacterized protein</fullName>
    </submittedName>
</protein>
<proteinExistence type="predicted"/>
<accession>A0A645DSW4</accession>
<gene>
    <name evidence="1" type="ORF">SDC9_138673</name>
</gene>
<reference evidence="1" key="1">
    <citation type="submission" date="2019-08" db="EMBL/GenBank/DDBJ databases">
        <authorList>
            <person name="Kucharzyk K."/>
            <person name="Murdoch R.W."/>
            <person name="Higgins S."/>
            <person name="Loffler F."/>
        </authorList>
    </citation>
    <scope>NUCLEOTIDE SEQUENCE</scope>
</reference>
<dbReference type="EMBL" id="VSSQ01038585">
    <property type="protein sequence ID" value="MPM91542.1"/>
    <property type="molecule type" value="Genomic_DNA"/>
</dbReference>
<organism evidence="1">
    <name type="scientific">bioreactor metagenome</name>
    <dbReference type="NCBI Taxonomy" id="1076179"/>
    <lineage>
        <taxon>unclassified sequences</taxon>
        <taxon>metagenomes</taxon>
        <taxon>ecological metagenomes</taxon>
    </lineage>
</organism>
<comment type="caution">
    <text evidence="1">The sequence shown here is derived from an EMBL/GenBank/DDBJ whole genome shotgun (WGS) entry which is preliminary data.</text>
</comment>